<organism evidence="1 2">
    <name type="scientific">Carnegiea gigantea</name>
    <dbReference type="NCBI Taxonomy" id="171969"/>
    <lineage>
        <taxon>Eukaryota</taxon>
        <taxon>Viridiplantae</taxon>
        <taxon>Streptophyta</taxon>
        <taxon>Embryophyta</taxon>
        <taxon>Tracheophyta</taxon>
        <taxon>Spermatophyta</taxon>
        <taxon>Magnoliopsida</taxon>
        <taxon>eudicotyledons</taxon>
        <taxon>Gunneridae</taxon>
        <taxon>Pentapetalae</taxon>
        <taxon>Caryophyllales</taxon>
        <taxon>Cactineae</taxon>
        <taxon>Cactaceae</taxon>
        <taxon>Cactoideae</taxon>
        <taxon>Echinocereeae</taxon>
        <taxon>Carnegiea</taxon>
    </lineage>
</organism>
<dbReference type="EMBL" id="JAKOGI010000698">
    <property type="protein sequence ID" value="KAJ8431300.1"/>
    <property type="molecule type" value="Genomic_DNA"/>
</dbReference>
<dbReference type="AlphaFoldDB" id="A0A9Q1JUH5"/>
<keyword evidence="2" id="KW-1185">Reference proteome</keyword>
<protein>
    <submittedName>
        <fullName evidence="1">Uncharacterized protein</fullName>
    </submittedName>
</protein>
<sequence>MLILCSIELKVVCNWVDCFCLRLIGVIFRSCKRILWGFASSHIPFAFLIFAPFCSLISANSSTESLSPTNSENGDNDNINQISPTSNFAKSAHSSSLGRDSVPTLRNHSPLSPSFTLPSNVIESHQIEACPNLPAHLKVEIVVKKFGGGSGQAAVSVIQLSSSACEPITITNKWIRVSQKKGKSSSLKAPLLPKVTIVEPVTSPKILGSPSVTDAPNSSSPALHKDVIFLAQPTQGVNDEVPVNEDPLNAMEEDVLEDPKDNLYKDSQDFQVDKEDMVDTFLNLDPIQDLEMSSESFKKQKEEFGFWNNNNCHASILAKESRTIHLLVHDTANSKILLFPEFMGLHNHGTKMLFGTNFFG</sequence>
<dbReference type="Proteomes" id="UP001153076">
    <property type="component" value="Unassembled WGS sequence"/>
</dbReference>
<reference evidence="1" key="1">
    <citation type="submission" date="2022-04" db="EMBL/GenBank/DDBJ databases">
        <title>Carnegiea gigantea Genome sequencing and assembly v2.</title>
        <authorList>
            <person name="Copetti D."/>
            <person name="Sanderson M.J."/>
            <person name="Burquez A."/>
            <person name="Wojciechowski M.F."/>
        </authorList>
    </citation>
    <scope>NUCLEOTIDE SEQUENCE</scope>
    <source>
        <strain evidence="1">SGP5-SGP5p</strain>
        <tissue evidence="1">Aerial part</tissue>
    </source>
</reference>
<evidence type="ECO:0000313" key="1">
    <source>
        <dbReference type="EMBL" id="KAJ8431300.1"/>
    </source>
</evidence>
<evidence type="ECO:0000313" key="2">
    <source>
        <dbReference type="Proteomes" id="UP001153076"/>
    </source>
</evidence>
<comment type="caution">
    <text evidence="1">The sequence shown here is derived from an EMBL/GenBank/DDBJ whole genome shotgun (WGS) entry which is preliminary data.</text>
</comment>
<proteinExistence type="predicted"/>
<name>A0A9Q1JUH5_9CARY</name>
<accession>A0A9Q1JUH5</accession>
<gene>
    <name evidence="1" type="ORF">Cgig2_018372</name>
</gene>